<name>A0ACB8LSR5_CITSI</name>
<sequence>MPVYYPWTLYSLILSFVVVIIILFPHTPYAVNRQGEALLSWKRNWKGSDDGLSNWSPSDETPCKWFGVSCNSNDQVVGLDLRYVDLLGHVPTNFTSLLSLNRLVLSGTNLTGSIPKEIASLNQLNYLDLSENSLTGEIPRELCSLLRLEQLRLNSNQLEGAIPIQIGNLSSLTQLFLYDNQLTDAIPATIGKLKNLEAIRAGGNKNLGGSLPHEIGNCTNLVMIGLAETSISGFLPPTLGLLKRLQTIAIYTALLSGQIPPELGDCTELQYIYLYENALTGSIPSKLGNLKNLVNLFLWQNNLVGIIPPELGNCSQLSIIDISMNSLTGSIPQTLGNLTSLQELQLSVNQISGEIPAQIGNCQRLAQIELDNNQITGAIPSEFGNLSNLTLLFVWHNRLEGEIPPSISNCQNLEAVDLSQNGLTGPIPRGIFQLKKLNKLLLLSNNLSGVIPPEMGNCSSLIRFRANSNKLTGFIPPEIGNLKNLNFLDLGSNRLTGSIPDEITGCRNLTFLDLHSNSIAGNLPAGLHQLVRLQFADLSDNSVGGMLSPDLGSLSSLTKLVLNKNRFSGSIPTQLGSCVKLQLLDLSSNQLSGNIPASLGKIPALAIALNLSWNQICGELPAELTGLNKLGILDLSHNELSGDLHFLAELQNLVVLNVSHNNFSGRVPDTPFFAKLPLSVLSGNPALCFSGNQCADSTYKKDGASRHAGAARVAMVVLLSAACALLLAALYIILGPRIRGLSGSHHNEGDDDVEMGPPWELTLYNKLDLSIGDATRSLTAGNIIGQGRSGIVYKVTLPSGLTVAVKRFRASDKISTGAFSSEIATLSRIRHRNIVRLLGWGANRKTKLLFYDYMPNGTLGMLLHDGECAGLLEWDTRFKIALGVAEGLSYLHHDCVPAILHRDVKSHNILLGERYESCLADFGLARLVEDDSGGSFSANPQFAGSYGYIAPVSDNIDNGNNSEDTRRCDTRVIMLCVSRKSSNDSSCTEYANMTKISEKSDVYSYGVVLLEIITGKKPVDASFPDGQHVIQWVRDHLKSKKDPVEVLDPKLQGHPDTQIQEMLQALGISLLCTSNRAEDRPTMKDVAALLREIRQEPASGSEAHKPTAAKSTDTASYSSSSVTSAQLLLLQGQGSSHCSLAYSSSSGSYISRNQ</sequence>
<keyword evidence="2" id="KW-1185">Reference proteome</keyword>
<keyword evidence="1" id="KW-0418">Kinase</keyword>
<comment type="caution">
    <text evidence="1">The sequence shown here is derived from an EMBL/GenBank/DDBJ whole genome shotgun (WGS) entry which is preliminary data.</text>
</comment>
<reference evidence="2" key="1">
    <citation type="journal article" date="2023" name="Hortic. Res.">
        <title>A chromosome-level phased genome enabling allele-level studies in sweet orange: a case study on citrus Huanglongbing tolerance.</title>
        <authorList>
            <person name="Wu B."/>
            <person name="Yu Q."/>
            <person name="Deng Z."/>
            <person name="Duan Y."/>
            <person name="Luo F."/>
            <person name="Gmitter F. Jr."/>
        </authorList>
    </citation>
    <scope>NUCLEOTIDE SEQUENCE [LARGE SCALE GENOMIC DNA]</scope>
    <source>
        <strain evidence="2">cv. Valencia</strain>
    </source>
</reference>
<dbReference type="EMBL" id="CM039172">
    <property type="protein sequence ID" value="KAH9776299.1"/>
    <property type="molecule type" value="Genomic_DNA"/>
</dbReference>
<accession>A0ACB8LSR5</accession>
<organism evidence="1 2">
    <name type="scientific">Citrus sinensis</name>
    <name type="common">Sweet orange</name>
    <name type="synonym">Citrus aurantium var. sinensis</name>
    <dbReference type="NCBI Taxonomy" id="2711"/>
    <lineage>
        <taxon>Eukaryota</taxon>
        <taxon>Viridiplantae</taxon>
        <taxon>Streptophyta</taxon>
        <taxon>Embryophyta</taxon>
        <taxon>Tracheophyta</taxon>
        <taxon>Spermatophyta</taxon>
        <taxon>Magnoliopsida</taxon>
        <taxon>eudicotyledons</taxon>
        <taxon>Gunneridae</taxon>
        <taxon>Pentapetalae</taxon>
        <taxon>rosids</taxon>
        <taxon>malvids</taxon>
        <taxon>Sapindales</taxon>
        <taxon>Rutaceae</taxon>
        <taxon>Aurantioideae</taxon>
        <taxon>Citrus</taxon>
    </lineage>
</organism>
<proteinExistence type="predicted"/>
<evidence type="ECO:0000313" key="2">
    <source>
        <dbReference type="Proteomes" id="UP000829398"/>
    </source>
</evidence>
<evidence type="ECO:0000313" key="1">
    <source>
        <dbReference type="EMBL" id="KAH9776299.1"/>
    </source>
</evidence>
<dbReference type="Proteomes" id="UP000829398">
    <property type="component" value="Chromosome 3"/>
</dbReference>
<gene>
    <name evidence="1" type="ORF">KPL71_006664</name>
</gene>
<keyword evidence="1" id="KW-0808">Transferase</keyword>
<protein>
    <submittedName>
        <fullName evidence="1">Protein kinase domain-containing protein</fullName>
    </submittedName>
</protein>